<evidence type="ECO:0000256" key="1">
    <source>
        <dbReference type="SAM" id="MobiDB-lite"/>
    </source>
</evidence>
<protein>
    <submittedName>
        <fullName evidence="3">Uncharacterized protein</fullName>
    </submittedName>
</protein>
<gene>
    <name evidence="3" type="ORF">ACFOX0_16885</name>
</gene>
<accession>A0ABV8KPQ2</accession>
<dbReference type="Proteomes" id="UP001595868">
    <property type="component" value="Unassembled WGS sequence"/>
</dbReference>
<dbReference type="EMBL" id="JBHSBN010000010">
    <property type="protein sequence ID" value="MFC4107591.1"/>
    <property type="molecule type" value="Genomic_DNA"/>
</dbReference>
<keyword evidence="4" id="KW-1185">Reference proteome</keyword>
<feature type="region of interest" description="Disordered" evidence="1">
    <location>
        <begin position="27"/>
        <end position="53"/>
    </location>
</feature>
<proteinExistence type="predicted"/>
<organism evidence="3 4">
    <name type="scientific">Micromonospora zhanjiangensis</name>
    <dbReference type="NCBI Taxonomy" id="1522057"/>
    <lineage>
        <taxon>Bacteria</taxon>
        <taxon>Bacillati</taxon>
        <taxon>Actinomycetota</taxon>
        <taxon>Actinomycetes</taxon>
        <taxon>Micromonosporales</taxon>
        <taxon>Micromonosporaceae</taxon>
        <taxon>Micromonospora</taxon>
    </lineage>
</organism>
<dbReference type="RefSeq" id="WP_377546693.1">
    <property type="nucleotide sequence ID" value="NZ_JBHSBN010000010.1"/>
</dbReference>
<evidence type="ECO:0000313" key="4">
    <source>
        <dbReference type="Proteomes" id="UP001595868"/>
    </source>
</evidence>
<name>A0ABV8KPQ2_9ACTN</name>
<feature type="chain" id="PRO_5045337641" evidence="2">
    <location>
        <begin position="18"/>
        <end position="290"/>
    </location>
</feature>
<evidence type="ECO:0000256" key="2">
    <source>
        <dbReference type="SAM" id="SignalP"/>
    </source>
</evidence>
<reference evidence="4" key="1">
    <citation type="journal article" date="2019" name="Int. J. Syst. Evol. Microbiol.">
        <title>The Global Catalogue of Microorganisms (GCM) 10K type strain sequencing project: providing services to taxonomists for standard genome sequencing and annotation.</title>
        <authorList>
            <consortium name="The Broad Institute Genomics Platform"/>
            <consortium name="The Broad Institute Genome Sequencing Center for Infectious Disease"/>
            <person name="Wu L."/>
            <person name="Ma J."/>
        </authorList>
    </citation>
    <scope>NUCLEOTIDE SEQUENCE [LARGE SCALE GENOMIC DNA]</scope>
    <source>
        <strain evidence="4">2902at01</strain>
    </source>
</reference>
<sequence length="290" mass="30600">MLAGVIAVAIAASIAGAALTRAARSPAPASSCLRPNAPSTADSKPAAQAPDSGGIQVAEQGFTQIKESKPLFSDRWVSIGAVLANTSAHVAYRTHVVVRMLDKEGRSALAETAAPVANLDIPLIMPGQHIGLGSRLPVHEDDRGRLAKVARVEVTLGSTHWLPSTGDQGLAQVAAHHVRTERDSEYPTDSMTYYSIESTYCEKLFPRGVSVVFRDATGRVVGGSFDGASSLRCDPGANKGQVSTADVLPPNFDGPKTTVSVYCDLQPRDRTIYIQPTGQTVPLPSSEPFN</sequence>
<feature type="signal peptide" evidence="2">
    <location>
        <begin position="1"/>
        <end position="17"/>
    </location>
</feature>
<evidence type="ECO:0000313" key="3">
    <source>
        <dbReference type="EMBL" id="MFC4107591.1"/>
    </source>
</evidence>
<comment type="caution">
    <text evidence="3">The sequence shown here is derived from an EMBL/GenBank/DDBJ whole genome shotgun (WGS) entry which is preliminary data.</text>
</comment>
<keyword evidence="2" id="KW-0732">Signal</keyword>